<feature type="domain" description="DRBM" evidence="10">
    <location>
        <begin position="160"/>
        <end position="229"/>
    </location>
</feature>
<feature type="domain" description="RNase III" evidence="11">
    <location>
        <begin position="4"/>
        <end position="133"/>
    </location>
</feature>
<name>A0A1G2CMU0_9BACT</name>
<feature type="active site" evidence="9">
    <location>
        <position position="122"/>
    </location>
</feature>
<dbReference type="InterPro" id="IPR036389">
    <property type="entry name" value="RNase_III_sf"/>
</dbReference>
<evidence type="ECO:0000256" key="7">
    <source>
        <dbReference type="ARBA" id="ARBA00022801"/>
    </source>
</evidence>
<dbReference type="GO" id="GO:0003725">
    <property type="term" value="F:double-stranded RNA binding"/>
    <property type="evidence" value="ECO:0007669"/>
    <property type="project" value="TreeGrafter"/>
</dbReference>
<dbReference type="GO" id="GO:0006397">
    <property type="term" value="P:mRNA processing"/>
    <property type="evidence" value="ECO:0007669"/>
    <property type="project" value="UniProtKB-UniRule"/>
</dbReference>
<dbReference type="CDD" id="cd00593">
    <property type="entry name" value="RIBOc"/>
    <property type="match status" value="1"/>
</dbReference>
<dbReference type="SMART" id="SM00358">
    <property type="entry name" value="DSRM"/>
    <property type="match status" value="1"/>
</dbReference>
<dbReference type="GO" id="GO:0006364">
    <property type="term" value="P:rRNA processing"/>
    <property type="evidence" value="ECO:0007669"/>
    <property type="project" value="UniProtKB-UniRule"/>
</dbReference>
<dbReference type="PANTHER" id="PTHR11207">
    <property type="entry name" value="RIBONUCLEASE III"/>
    <property type="match status" value="1"/>
</dbReference>
<feature type="binding site" evidence="9">
    <location>
        <position position="46"/>
    </location>
    <ligand>
        <name>Mg(2+)</name>
        <dbReference type="ChEBI" id="CHEBI:18420"/>
    </ligand>
</feature>
<dbReference type="GO" id="GO:0004525">
    <property type="term" value="F:ribonuclease III activity"/>
    <property type="evidence" value="ECO:0007669"/>
    <property type="project" value="UniProtKB-UniRule"/>
</dbReference>
<evidence type="ECO:0000256" key="5">
    <source>
        <dbReference type="ARBA" id="ARBA00022722"/>
    </source>
</evidence>
<evidence type="ECO:0000256" key="8">
    <source>
        <dbReference type="ARBA" id="ARBA00022884"/>
    </source>
</evidence>
<dbReference type="AlphaFoldDB" id="A0A1G2CMU0"/>
<evidence type="ECO:0000259" key="11">
    <source>
        <dbReference type="PROSITE" id="PS50142"/>
    </source>
</evidence>
<keyword evidence="9" id="KW-0479">Metal-binding</keyword>
<dbReference type="FunFam" id="1.10.1520.10:FF:000001">
    <property type="entry name" value="Ribonuclease 3"/>
    <property type="match status" value="1"/>
</dbReference>
<comment type="catalytic activity">
    <reaction evidence="1 9">
        <text>Endonucleolytic cleavage to 5'-phosphomonoester.</text>
        <dbReference type="EC" id="3.1.26.3"/>
    </reaction>
</comment>
<dbReference type="Pfam" id="PF14622">
    <property type="entry name" value="Ribonucleas_3_3"/>
    <property type="match status" value="1"/>
</dbReference>
<feature type="binding site" evidence="9">
    <location>
        <position position="122"/>
    </location>
    <ligand>
        <name>Mg(2+)</name>
        <dbReference type="ChEBI" id="CHEBI:18420"/>
    </ligand>
</feature>
<dbReference type="HAMAP" id="MF_00104">
    <property type="entry name" value="RNase_III"/>
    <property type="match status" value="1"/>
</dbReference>
<evidence type="ECO:0000256" key="2">
    <source>
        <dbReference type="ARBA" id="ARBA00010183"/>
    </source>
</evidence>
<dbReference type="EMBL" id="MHLD01000039">
    <property type="protein sequence ID" value="OGZ01768.1"/>
    <property type="molecule type" value="Genomic_DNA"/>
</dbReference>
<dbReference type="Gene3D" id="3.30.160.20">
    <property type="match status" value="1"/>
</dbReference>
<dbReference type="InterPro" id="IPR014720">
    <property type="entry name" value="dsRBD_dom"/>
</dbReference>
<organism evidence="12 13">
    <name type="scientific">Candidatus Liptonbacteria bacterium RIFCSPLOWO2_12_FULL_60_15</name>
    <dbReference type="NCBI Taxonomy" id="1798653"/>
    <lineage>
        <taxon>Bacteria</taxon>
        <taxon>Candidatus Liptoniibacteriota</taxon>
    </lineage>
</organism>
<dbReference type="GO" id="GO:0005737">
    <property type="term" value="C:cytoplasm"/>
    <property type="evidence" value="ECO:0007669"/>
    <property type="project" value="UniProtKB-SubCell"/>
</dbReference>
<evidence type="ECO:0000259" key="10">
    <source>
        <dbReference type="PROSITE" id="PS50137"/>
    </source>
</evidence>
<dbReference type="PROSITE" id="PS50142">
    <property type="entry name" value="RNASE_3_2"/>
    <property type="match status" value="1"/>
</dbReference>
<sequence length="230" mass="25976">MVHQTPLKEKIGYAFKNEDLLKEALTHRSYLNENPSWRYPHNERLEFLGDAVLELAVTEVLYAKFPSEAEGRLTTLRAALVNYQRLAMVARDLGLEAEIYLSKGEAKDTGRGREVILANACEALVGAMYLDAGYETAKRFVERHVLAYLEEVLEKGLYRDPKSTLQETMQEEAKLTPQYEVLSETGPDHKKTFRVGVYAGEKLLSEGIGPSKQDAEIDAARQALEKLKVR</sequence>
<dbReference type="Proteomes" id="UP000179281">
    <property type="component" value="Unassembled WGS sequence"/>
</dbReference>
<evidence type="ECO:0000256" key="1">
    <source>
        <dbReference type="ARBA" id="ARBA00000109"/>
    </source>
</evidence>
<dbReference type="PROSITE" id="PS50137">
    <property type="entry name" value="DS_RBD"/>
    <property type="match status" value="1"/>
</dbReference>
<dbReference type="CDD" id="cd10845">
    <property type="entry name" value="DSRM_RNAse_III_family"/>
    <property type="match status" value="1"/>
</dbReference>
<evidence type="ECO:0000256" key="6">
    <source>
        <dbReference type="ARBA" id="ARBA00022759"/>
    </source>
</evidence>
<evidence type="ECO:0000313" key="12">
    <source>
        <dbReference type="EMBL" id="OGZ01768.1"/>
    </source>
</evidence>
<comment type="caution">
    <text evidence="12">The sequence shown here is derived from an EMBL/GenBank/DDBJ whole genome shotgun (WGS) entry which is preliminary data.</text>
</comment>
<dbReference type="SUPFAM" id="SSF69065">
    <property type="entry name" value="RNase III domain-like"/>
    <property type="match status" value="1"/>
</dbReference>
<feature type="binding site" evidence="9">
    <location>
        <position position="119"/>
    </location>
    <ligand>
        <name>Mg(2+)</name>
        <dbReference type="ChEBI" id="CHEBI:18420"/>
    </ligand>
</feature>
<gene>
    <name evidence="9" type="primary">rnc</name>
    <name evidence="12" type="ORF">A3G64_01950</name>
</gene>
<keyword evidence="5 9" id="KW-0540">Nuclease</keyword>
<dbReference type="Pfam" id="PF00035">
    <property type="entry name" value="dsrm"/>
    <property type="match status" value="1"/>
</dbReference>
<keyword evidence="9" id="KW-0699">rRNA-binding</keyword>
<protein>
    <recommendedName>
        <fullName evidence="9">Ribonuclease 3</fullName>
        <ecNumber evidence="9">3.1.26.3</ecNumber>
    </recommendedName>
    <alternativeName>
        <fullName evidence="9">Ribonuclease III</fullName>
        <shortName evidence="9">RNase III</shortName>
    </alternativeName>
</protein>
<evidence type="ECO:0000256" key="4">
    <source>
        <dbReference type="ARBA" id="ARBA00022664"/>
    </source>
</evidence>
<keyword evidence="3 9" id="KW-0698">rRNA processing</keyword>
<reference evidence="12 13" key="1">
    <citation type="journal article" date="2016" name="Nat. Commun.">
        <title>Thousands of microbial genomes shed light on interconnected biogeochemical processes in an aquifer system.</title>
        <authorList>
            <person name="Anantharaman K."/>
            <person name="Brown C.T."/>
            <person name="Hug L.A."/>
            <person name="Sharon I."/>
            <person name="Castelle C.J."/>
            <person name="Probst A.J."/>
            <person name="Thomas B.C."/>
            <person name="Singh A."/>
            <person name="Wilkins M.J."/>
            <person name="Karaoz U."/>
            <person name="Brodie E.L."/>
            <person name="Williams K.H."/>
            <person name="Hubbard S.S."/>
            <person name="Banfield J.F."/>
        </authorList>
    </citation>
    <scope>NUCLEOTIDE SEQUENCE [LARGE SCALE GENOMIC DNA]</scope>
</reference>
<comment type="function">
    <text evidence="9">Digests double-stranded RNA. Involved in the processing of primary rRNA transcript to yield the immediate precursors to the large and small rRNAs (23S and 16S). Processes some mRNAs, and tRNAs when they are encoded in the rRNA operon. Processes pre-crRNA and tracrRNA of type II CRISPR loci if present in the organism.</text>
</comment>
<comment type="similarity">
    <text evidence="2">Belongs to the ribonuclease III family.</text>
</comment>
<dbReference type="PROSITE" id="PS00517">
    <property type="entry name" value="RNASE_3_1"/>
    <property type="match status" value="1"/>
</dbReference>
<dbReference type="NCBIfam" id="TIGR02191">
    <property type="entry name" value="RNaseIII"/>
    <property type="match status" value="1"/>
</dbReference>
<dbReference type="SMART" id="SM00535">
    <property type="entry name" value="RIBOc"/>
    <property type="match status" value="1"/>
</dbReference>
<comment type="subcellular location">
    <subcellularLocation>
        <location evidence="9">Cytoplasm</location>
    </subcellularLocation>
</comment>
<feature type="active site" evidence="9">
    <location>
        <position position="50"/>
    </location>
</feature>
<keyword evidence="6 9" id="KW-0255">Endonuclease</keyword>
<evidence type="ECO:0000256" key="9">
    <source>
        <dbReference type="HAMAP-Rule" id="MF_00104"/>
    </source>
</evidence>
<keyword evidence="9" id="KW-0819">tRNA processing</keyword>
<dbReference type="SUPFAM" id="SSF54768">
    <property type="entry name" value="dsRNA-binding domain-like"/>
    <property type="match status" value="1"/>
</dbReference>
<keyword evidence="7 9" id="KW-0378">Hydrolase</keyword>
<keyword evidence="8 9" id="KW-0694">RNA-binding</keyword>
<dbReference type="InterPro" id="IPR011907">
    <property type="entry name" value="RNase_III"/>
</dbReference>
<accession>A0A1G2CMU0</accession>
<keyword evidence="9" id="KW-0963">Cytoplasm</keyword>
<dbReference type="Gene3D" id="1.10.1520.10">
    <property type="entry name" value="Ribonuclease III domain"/>
    <property type="match status" value="1"/>
</dbReference>
<evidence type="ECO:0000256" key="3">
    <source>
        <dbReference type="ARBA" id="ARBA00022552"/>
    </source>
</evidence>
<dbReference type="GO" id="GO:0046872">
    <property type="term" value="F:metal ion binding"/>
    <property type="evidence" value="ECO:0007669"/>
    <property type="project" value="UniProtKB-KW"/>
</dbReference>
<proteinExistence type="inferred from homology"/>
<keyword evidence="4 9" id="KW-0507">mRNA processing</keyword>
<keyword evidence="9" id="KW-0460">Magnesium</keyword>
<comment type="cofactor">
    <cofactor evidence="9">
        <name>Mg(2+)</name>
        <dbReference type="ChEBI" id="CHEBI:18420"/>
    </cofactor>
</comment>
<dbReference type="EC" id="3.1.26.3" evidence="9"/>
<dbReference type="STRING" id="1798653.A3G64_01950"/>
<comment type="subunit">
    <text evidence="9">Homodimer.</text>
</comment>
<dbReference type="InterPro" id="IPR000999">
    <property type="entry name" value="RNase_III_dom"/>
</dbReference>
<evidence type="ECO:0000313" key="13">
    <source>
        <dbReference type="Proteomes" id="UP000179281"/>
    </source>
</evidence>
<dbReference type="GO" id="GO:0008033">
    <property type="term" value="P:tRNA processing"/>
    <property type="evidence" value="ECO:0007669"/>
    <property type="project" value="UniProtKB-KW"/>
</dbReference>
<dbReference type="GO" id="GO:0010468">
    <property type="term" value="P:regulation of gene expression"/>
    <property type="evidence" value="ECO:0007669"/>
    <property type="project" value="TreeGrafter"/>
</dbReference>
<dbReference type="GO" id="GO:0019843">
    <property type="term" value="F:rRNA binding"/>
    <property type="evidence" value="ECO:0007669"/>
    <property type="project" value="UniProtKB-KW"/>
</dbReference>
<dbReference type="PANTHER" id="PTHR11207:SF0">
    <property type="entry name" value="RIBONUCLEASE 3"/>
    <property type="match status" value="1"/>
</dbReference>